<keyword evidence="2" id="KW-1185">Reference proteome</keyword>
<reference evidence="1 2" key="1">
    <citation type="submission" date="2014-06" db="EMBL/GenBank/DDBJ databases">
        <authorList>
            <consortium name="DOE Joint Genome Institute"/>
            <person name="Kuo A."/>
            <person name="Kohler A."/>
            <person name="Nagy L.G."/>
            <person name="Floudas D."/>
            <person name="Copeland A."/>
            <person name="Barry K.W."/>
            <person name="Cichocki N."/>
            <person name="Veneault-Fourrey C."/>
            <person name="LaButti K."/>
            <person name="Lindquist E.A."/>
            <person name="Lipzen A."/>
            <person name="Lundell T."/>
            <person name="Morin E."/>
            <person name="Murat C."/>
            <person name="Sun H."/>
            <person name="Tunlid A."/>
            <person name="Henrissat B."/>
            <person name="Grigoriev I.V."/>
            <person name="Hibbett D.S."/>
            <person name="Martin F."/>
            <person name="Nordberg H.P."/>
            <person name="Cantor M.N."/>
            <person name="Hua S.X."/>
        </authorList>
    </citation>
    <scope>NUCLEOTIDE SEQUENCE [LARGE SCALE GENOMIC DNA]</scope>
    <source>
        <strain evidence="1 2">ATCC 200175</strain>
    </source>
</reference>
<gene>
    <name evidence="1" type="ORF">PAXINDRAFT_84481</name>
</gene>
<organism evidence="1 2">
    <name type="scientific">Paxillus involutus ATCC 200175</name>
    <dbReference type="NCBI Taxonomy" id="664439"/>
    <lineage>
        <taxon>Eukaryota</taxon>
        <taxon>Fungi</taxon>
        <taxon>Dikarya</taxon>
        <taxon>Basidiomycota</taxon>
        <taxon>Agaricomycotina</taxon>
        <taxon>Agaricomycetes</taxon>
        <taxon>Agaricomycetidae</taxon>
        <taxon>Boletales</taxon>
        <taxon>Paxilineae</taxon>
        <taxon>Paxillaceae</taxon>
        <taxon>Paxillus</taxon>
    </lineage>
</organism>
<dbReference type="EMBL" id="KN819379">
    <property type="protein sequence ID" value="KIJ11471.1"/>
    <property type="molecule type" value="Genomic_DNA"/>
</dbReference>
<name>A0A0C9TVY4_PAXIN</name>
<accession>A0A0C9TVY4</accession>
<dbReference type="AlphaFoldDB" id="A0A0C9TVY4"/>
<reference evidence="2" key="2">
    <citation type="submission" date="2015-01" db="EMBL/GenBank/DDBJ databases">
        <title>Evolutionary Origins and Diversification of the Mycorrhizal Mutualists.</title>
        <authorList>
            <consortium name="DOE Joint Genome Institute"/>
            <consortium name="Mycorrhizal Genomics Consortium"/>
            <person name="Kohler A."/>
            <person name="Kuo A."/>
            <person name="Nagy L.G."/>
            <person name="Floudas D."/>
            <person name="Copeland A."/>
            <person name="Barry K.W."/>
            <person name="Cichocki N."/>
            <person name="Veneault-Fourrey C."/>
            <person name="LaButti K."/>
            <person name="Lindquist E.A."/>
            <person name="Lipzen A."/>
            <person name="Lundell T."/>
            <person name="Morin E."/>
            <person name="Murat C."/>
            <person name="Riley R."/>
            <person name="Ohm R."/>
            <person name="Sun H."/>
            <person name="Tunlid A."/>
            <person name="Henrissat B."/>
            <person name="Grigoriev I.V."/>
            <person name="Hibbett D.S."/>
            <person name="Martin F."/>
        </authorList>
    </citation>
    <scope>NUCLEOTIDE SEQUENCE [LARGE SCALE GENOMIC DNA]</scope>
    <source>
        <strain evidence="2">ATCC 200175</strain>
    </source>
</reference>
<protein>
    <submittedName>
        <fullName evidence="1">Uncharacterized protein</fullName>
    </submittedName>
</protein>
<evidence type="ECO:0000313" key="1">
    <source>
        <dbReference type="EMBL" id="KIJ11471.1"/>
    </source>
</evidence>
<proteinExistence type="predicted"/>
<sequence>MPVSLPPHTDPPAECPQQAIQLPIMSGLPAETPSSIVSLEHLQRIADDLRPCPSLGTDHHNRSNIGCRRAC</sequence>
<dbReference type="HOGENOM" id="CLU_2740758_0_0_1"/>
<evidence type="ECO:0000313" key="2">
    <source>
        <dbReference type="Proteomes" id="UP000053647"/>
    </source>
</evidence>
<dbReference type="Proteomes" id="UP000053647">
    <property type="component" value="Unassembled WGS sequence"/>
</dbReference>